<dbReference type="Gene3D" id="3.90.226.10">
    <property type="entry name" value="2-enoyl-CoA Hydratase, Chain A, domain 1"/>
    <property type="match status" value="1"/>
</dbReference>
<dbReference type="GO" id="GO:0004165">
    <property type="term" value="F:delta(3)-delta(2)-enoyl-CoA isomerase activity"/>
    <property type="evidence" value="ECO:0007669"/>
    <property type="project" value="UniProtKB-ARBA"/>
</dbReference>
<dbReference type="Pfam" id="PF00378">
    <property type="entry name" value="ECH_1"/>
    <property type="match status" value="1"/>
</dbReference>
<accession>A0AAF3FB11</accession>
<keyword evidence="2" id="KW-0576">Peroxisome</keyword>
<evidence type="ECO:0000256" key="2">
    <source>
        <dbReference type="ARBA" id="ARBA00023140"/>
    </source>
</evidence>
<dbReference type="AlphaFoldDB" id="A0AAF3FB11"/>
<evidence type="ECO:0000256" key="4">
    <source>
        <dbReference type="SAM" id="Phobius"/>
    </source>
</evidence>
<proteinExistence type="predicted"/>
<sequence>MSIVIEKRGPITCIKIDNVKRKNALTDEMYTQLFQALDAADDDEDTFITVVTGCGDEFYSSGNDFTPGSLPTPDPDDRDYQAGFKLLTNRLIRHKKALIALVNGPAIGIACTTLTLFDHVIMSDKAYLLCPFTQFGLCPEGTSSYTFEKIMGRAKAGSMALFAERMTAQEAYQCGIASMLIPHEKFRQETEKLLEKYSKLSKSSVLASKALMRPREAQDKLLAVNQREDDLLKQLFVSEETIERLMQRFAPKSKI</sequence>
<evidence type="ECO:0000313" key="5">
    <source>
        <dbReference type="Proteomes" id="UP000887575"/>
    </source>
</evidence>
<dbReference type="InterPro" id="IPR029045">
    <property type="entry name" value="ClpP/crotonase-like_dom_sf"/>
</dbReference>
<keyword evidence="4" id="KW-0472">Membrane</keyword>
<dbReference type="WBParaSite" id="MBELARI_LOCUS4081">
    <property type="protein sequence ID" value="MBELARI_LOCUS4081"/>
    <property type="gene ID" value="MBELARI_LOCUS4081"/>
</dbReference>
<keyword evidence="5" id="KW-1185">Reference proteome</keyword>
<evidence type="ECO:0000256" key="1">
    <source>
        <dbReference type="ARBA" id="ARBA00004275"/>
    </source>
</evidence>
<dbReference type="InterPro" id="IPR051053">
    <property type="entry name" value="ECH/Chromodomain_protein"/>
</dbReference>
<reference evidence="6" key="1">
    <citation type="submission" date="2024-02" db="UniProtKB">
        <authorList>
            <consortium name="WormBaseParasite"/>
        </authorList>
    </citation>
    <scope>IDENTIFICATION</scope>
</reference>
<feature type="transmembrane region" description="Helical" evidence="4">
    <location>
        <begin position="97"/>
        <end position="117"/>
    </location>
</feature>
<dbReference type="Proteomes" id="UP000887575">
    <property type="component" value="Unassembled WGS sequence"/>
</dbReference>
<name>A0AAF3FB11_9BILA</name>
<keyword evidence="3" id="KW-0413">Isomerase</keyword>
<dbReference type="PANTHER" id="PTHR43684">
    <property type="match status" value="1"/>
</dbReference>
<protein>
    <submittedName>
        <fullName evidence="6">Enoyl-CoA hydratase</fullName>
    </submittedName>
</protein>
<evidence type="ECO:0000256" key="3">
    <source>
        <dbReference type="ARBA" id="ARBA00023235"/>
    </source>
</evidence>
<dbReference type="CDD" id="cd06558">
    <property type="entry name" value="crotonase-like"/>
    <property type="match status" value="1"/>
</dbReference>
<dbReference type="PANTHER" id="PTHR43684:SF1">
    <property type="entry name" value="ENOYL-COA DELTA ISOMERASE 2"/>
    <property type="match status" value="1"/>
</dbReference>
<dbReference type="Gene3D" id="1.10.12.10">
    <property type="entry name" value="Lyase 2-enoyl-coa Hydratase, Chain A, domain 2"/>
    <property type="match status" value="1"/>
</dbReference>
<organism evidence="5 6">
    <name type="scientific">Mesorhabditis belari</name>
    <dbReference type="NCBI Taxonomy" id="2138241"/>
    <lineage>
        <taxon>Eukaryota</taxon>
        <taxon>Metazoa</taxon>
        <taxon>Ecdysozoa</taxon>
        <taxon>Nematoda</taxon>
        <taxon>Chromadorea</taxon>
        <taxon>Rhabditida</taxon>
        <taxon>Rhabditina</taxon>
        <taxon>Rhabditomorpha</taxon>
        <taxon>Rhabditoidea</taxon>
        <taxon>Rhabditidae</taxon>
        <taxon>Mesorhabditinae</taxon>
        <taxon>Mesorhabditis</taxon>
    </lineage>
</organism>
<dbReference type="SUPFAM" id="SSF52096">
    <property type="entry name" value="ClpP/crotonase"/>
    <property type="match status" value="1"/>
</dbReference>
<keyword evidence="4" id="KW-0812">Transmembrane</keyword>
<dbReference type="InterPro" id="IPR014748">
    <property type="entry name" value="Enoyl-CoA_hydra_C"/>
</dbReference>
<keyword evidence="4" id="KW-1133">Transmembrane helix</keyword>
<evidence type="ECO:0000313" key="6">
    <source>
        <dbReference type="WBParaSite" id="MBELARI_LOCUS4081"/>
    </source>
</evidence>
<comment type="subcellular location">
    <subcellularLocation>
        <location evidence="1">Peroxisome</location>
    </subcellularLocation>
</comment>
<dbReference type="GO" id="GO:0005777">
    <property type="term" value="C:peroxisome"/>
    <property type="evidence" value="ECO:0007669"/>
    <property type="project" value="UniProtKB-SubCell"/>
</dbReference>
<dbReference type="InterPro" id="IPR001753">
    <property type="entry name" value="Enoyl-CoA_hydra/iso"/>
</dbReference>